<evidence type="ECO:0000256" key="1">
    <source>
        <dbReference type="SAM" id="Coils"/>
    </source>
</evidence>
<accession>A0A0H5QFY1</accession>
<feature type="compositionally biased region" description="Polar residues" evidence="2">
    <location>
        <begin position="120"/>
        <end position="136"/>
    </location>
</feature>
<dbReference type="AlphaFoldDB" id="A0A0H5QFY1"/>
<reference evidence="3" key="1">
    <citation type="submission" date="2015-04" db="EMBL/GenBank/DDBJ databases">
        <title>The genome sequence of the plant pathogenic Rhizarian Plasmodiophora brassicae reveals insights in its biotrophic life cycle and the origin of chitin synthesis.</title>
        <authorList>
            <person name="Schwelm A."/>
            <person name="Fogelqvist J."/>
            <person name="Knaust A."/>
            <person name="Julke S."/>
            <person name="Lilja T."/>
            <person name="Dhandapani V."/>
            <person name="Bonilla-Rosso G."/>
            <person name="Karlsson M."/>
            <person name="Shevchenko A."/>
            <person name="Choi S.R."/>
            <person name="Kim H.G."/>
            <person name="Park J.Y."/>
            <person name="Lim Y.P."/>
            <person name="Ludwig-Muller J."/>
            <person name="Dixelius C."/>
        </authorList>
    </citation>
    <scope>NUCLEOTIDE SEQUENCE</scope>
    <source>
        <tissue evidence="3">Potato root galls</tissue>
    </source>
</reference>
<keyword evidence="1" id="KW-0175">Coiled coil</keyword>
<dbReference type="Gene3D" id="1.10.287.1490">
    <property type="match status" value="1"/>
</dbReference>
<feature type="coiled-coil region" evidence="1">
    <location>
        <begin position="232"/>
        <end position="316"/>
    </location>
</feature>
<evidence type="ECO:0000256" key="2">
    <source>
        <dbReference type="SAM" id="MobiDB-lite"/>
    </source>
</evidence>
<proteinExistence type="predicted"/>
<sequence length="814" mass="88313">AVTLLFVHVKRIHHANVMHNSSASGPAQQQWAKRHRDQPPGPDDVKRHCPYPDSLIGRELHAGAAAGGPVTYDTPSRFDAEFGDDFSSSDLDRIMALTDAALKTSGLPPLEYAAPPASGPVQSGQSSRGGNASLQAQSAAFPVSNTAPFVVPQTPVCDPVRPATAFQTPGSLADTQRFSSSAISNGVPVCQNNEDEVKRLRSSLISCSHDRAQLRLQQKKLQGQIAEKSGALTMLRSKLNATESQFHQLRTETSLRLAQASEAHRAQHERMRAQIDSLNVEREAIERELEEIGRSNESLTRALSAERQAAQVLKRQLAVVCESQNTTPKALLTSPDACPKCSNAGSRIPASIMNHYGATPAIKQPLRNQVHLESYSISSKILSTALEDGLVDLIRSPDWCDLIGPNDEGDAESTLSLLLNDSYPSYCALPVLNRVIVSGKAPILLPALKLLHTLVTSSGLCRSALLGEKSPVANPRHVIMSRIMDTLPVVANPFWTKPGSCLVVPSSFRDHVEQSSNFTNYSTQQETNTFSSSIVHCPELVDALFNLMDHRSSLQDVDQYTLLIILTLAQQCDSAQIRRFGVLLTSGAIPRQLFNPETSGLCRSLLLRLLTVLMHSANDLQALVDYGNGGNSDFPALMHYIQLCFTYVGHGIDTKEQSFGVRMAAVDLIGHIVGSFGNRGITAVSLDPIASMEAGAAVEYQILPRLALMMTAELDRYIHEPIAKSEGAMALIYKGLLLNEALIPFVSVSWQVVGYRLVFLSLLTRLMQVPNADLADHAGAIRSELLRLGCLDVLHDPGESTSQDPTAMSDLVMA</sequence>
<feature type="region of interest" description="Disordered" evidence="2">
    <location>
        <begin position="113"/>
        <end position="136"/>
    </location>
</feature>
<organism evidence="3">
    <name type="scientific">Spongospora subterranea</name>
    <dbReference type="NCBI Taxonomy" id="70186"/>
    <lineage>
        <taxon>Eukaryota</taxon>
        <taxon>Sar</taxon>
        <taxon>Rhizaria</taxon>
        <taxon>Endomyxa</taxon>
        <taxon>Phytomyxea</taxon>
        <taxon>Plasmodiophorida</taxon>
        <taxon>Plasmodiophoridae</taxon>
        <taxon>Spongospora</taxon>
    </lineage>
</organism>
<evidence type="ECO:0000313" key="3">
    <source>
        <dbReference type="EMBL" id="CRZ00963.1"/>
    </source>
</evidence>
<dbReference type="EMBL" id="HACM01000521">
    <property type="protein sequence ID" value="CRZ00963.1"/>
    <property type="molecule type" value="Transcribed_RNA"/>
</dbReference>
<name>A0A0H5QFY1_9EUKA</name>
<feature type="non-terminal residue" evidence="3">
    <location>
        <position position="1"/>
    </location>
</feature>
<protein>
    <submittedName>
        <fullName evidence="3">Uncharacterized protein</fullName>
    </submittedName>
</protein>
<feature type="region of interest" description="Disordered" evidence="2">
    <location>
        <begin position="17"/>
        <end position="47"/>
    </location>
</feature>
<feature type="compositionally biased region" description="Polar residues" evidence="2">
    <location>
        <begin position="18"/>
        <end position="31"/>
    </location>
</feature>